<sequence>MSFWKKVFGQTDLTPEYLEKIEREKAEKKQKREEENKRFQEEQEKRREEKRIKKEKQKEEEQLLIEQFYGKDAGVGSKLAFAANKDTFRYVGENLLRADEEILSFIQAEYDKSKKREIKGLLFATNDRMFFAFVRGVNQYIEEFDYSKMKGISLARDGFLSKELYIDYGSSRKKFDDIIDDDKFKDFLQVVNEKIVDNIKKPITKTRQKKPAVIDLEGVDKYKQLERIAELKDKGILTEEEFNVEKKKILN</sequence>
<protein>
    <submittedName>
        <fullName evidence="3">SHOCT domain-containing protein</fullName>
    </submittedName>
</protein>
<dbReference type="RefSeq" id="WP_206782303.1">
    <property type="nucleotide sequence ID" value="NZ_JAEMWV010000002.1"/>
</dbReference>
<accession>A0A8I1ME06</accession>
<dbReference type="AlphaFoldDB" id="A0A8I1ME06"/>
<name>A0A8I1ME06_9BACI</name>
<evidence type="ECO:0000259" key="2">
    <source>
        <dbReference type="Pfam" id="PF09851"/>
    </source>
</evidence>
<gene>
    <name evidence="3" type="ORF">JF537_05800</name>
</gene>
<proteinExistence type="predicted"/>
<evidence type="ECO:0000256" key="1">
    <source>
        <dbReference type="SAM" id="MobiDB-lite"/>
    </source>
</evidence>
<evidence type="ECO:0000313" key="4">
    <source>
        <dbReference type="Proteomes" id="UP000664578"/>
    </source>
</evidence>
<dbReference type="Proteomes" id="UP000664578">
    <property type="component" value="Unassembled WGS sequence"/>
</dbReference>
<dbReference type="Pfam" id="PF09851">
    <property type="entry name" value="SHOCT"/>
    <property type="match status" value="1"/>
</dbReference>
<reference evidence="3" key="1">
    <citation type="submission" date="2020-12" db="EMBL/GenBank/DDBJ databases">
        <title>PHA producing bacteria isolated from mangrove.</title>
        <authorList>
            <person name="Zheng W."/>
            <person name="Yu S."/>
            <person name="Huang Y."/>
        </authorList>
    </citation>
    <scope>NUCLEOTIDE SEQUENCE</scope>
    <source>
        <strain evidence="3">GN22-4</strain>
    </source>
</reference>
<comment type="caution">
    <text evidence="3">The sequence shown here is derived from an EMBL/GenBank/DDBJ whole genome shotgun (WGS) entry which is preliminary data.</text>
</comment>
<dbReference type="InterPro" id="IPR018649">
    <property type="entry name" value="SHOCT"/>
</dbReference>
<feature type="region of interest" description="Disordered" evidence="1">
    <location>
        <begin position="25"/>
        <end position="57"/>
    </location>
</feature>
<evidence type="ECO:0000313" key="3">
    <source>
        <dbReference type="EMBL" id="MBN8251096.1"/>
    </source>
</evidence>
<organism evidence="3 4">
    <name type="scientific">Priestia flexa</name>
    <dbReference type="NCBI Taxonomy" id="86664"/>
    <lineage>
        <taxon>Bacteria</taxon>
        <taxon>Bacillati</taxon>
        <taxon>Bacillota</taxon>
        <taxon>Bacilli</taxon>
        <taxon>Bacillales</taxon>
        <taxon>Bacillaceae</taxon>
        <taxon>Priestia</taxon>
    </lineage>
</organism>
<feature type="domain" description="SHOCT" evidence="2">
    <location>
        <begin position="224"/>
        <end position="250"/>
    </location>
</feature>
<dbReference type="EMBL" id="JAEMWV010000002">
    <property type="protein sequence ID" value="MBN8251096.1"/>
    <property type="molecule type" value="Genomic_DNA"/>
</dbReference>